<evidence type="ECO:0000313" key="1">
    <source>
        <dbReference type="EMBL" id="KAB2586047.1"/>
    </source>
</evidence>
<dbReference type="AlphaFoldDB" id="A0A0C3A4G8"/>
<dbReference type="Pfam" id="PF00702">
    <property type="entry name" value="Hydrolase"/>
    <property type="match status" value="1"/>
</dbReference>
<dbReference type="InterPro" id="IPR036412">
    <property type="entry name" value="HAD-like_sf"/>
</dbReference>
<dbReference type="InterPro" id="IPR023214">
    <property type="entry name" value="HAD_sf"/>
</dbReference>
<accession>A0A0C3A4G8</accession>
<dbReference type="InterPro" id="IPR052898">
    <property type="entry name" value="ACAD10-like"/>
</dbReference>
<dbReference type="SFLD" id="SFLDS00003">
    <property type="entry name" value="Haloacid_Dehalogenase"/>
    <property type="match status" value="1"/>
</dbReference>
<dbReference type="PRINTS" id="PR00413">
    <property type="entry name" value="HADHALOGNASE"/>
</dbReference>
<dbReference type="Gene3D" id="3.40.50.1000">
    <property type="entry name" value="HAD superfamily/HAD-like"/>
    <property type="match status" value="1"/>
</dbReference>
<dbReference type="InterPro" id="IPR006439">
    <property type="entry name" value="HAD-SF_hydro_IA"/>
</dbReference>
<organism evidence="1 2">
    <name type="scientific">Rhodococcus erythropolis</name>
    <name type="common">Arthrobacter picolinophilus</name>
    <dbReference type="NCBI Taxonomy" id="1833"/>
    <lineage>
        <taxon>Bacteria</taxon>
        <taxon>Bacillati</taxon>
        <taxon>Actinomycetota</taxon>
        <taxon>Actinomycetes</taxon>
        <taxon>Mycobacteriales</taxon>
        <taxon>Nocardiaceae</taxon>
        <taxon>Rhodococcus</taxon>
        <taxon>Rhodococcus erythropolis group</taxon>
    </lineage>
</organism>
<dbReference type="PANTHER" id="PTHR47829:SF1">
    <property type="entry name" value="HAD FAMILY PHOSPHATASE"/>
    <property type="match status" value="1"/>
</dbReference>
<proteinExistence type="predicted"/>
<protein>
    <recommendedName>
        <fullName evidence="3">Hydrolase</fullName>
    </recommendedName>
</protein>
<dbReference type="Gene3D" id="1.10.150.240">
    <property type="entry name" value="Putative phosphatase, domain 2"/>
    <property type="match status" value="1"/>
</dbReference>
<reference evidence="1 2" key="1">
    <citation type="journal article" date="2017" name="Poromechanics V (2013)">
        <title>Genomic Characterization of the Arsenic-Tolerant Actinobacterium, &lt;i&gt;Rhodococcus erythropolis&lt;/i&gt; S43.</title>
        <authorList>
            <person name="Retamal-Morales G."/>
            <person name="Mehnert M."/>
            <person name="Schwabe R."/>
            <person name="Tischler D."/>
            <person name="Schloemann M."/>
            <person name="Levican G.J."/>
        </authorList>
    </citation>
    <scope>NUCLEOTIDE SEQUENCE [LARGE SCALE GENOMIC DNA]</scope>
    <source>
        <strain evidence="1 2">S43</strain>
    </source>
</reference>
<evidence type="ECO:0000313" key="2">
    <source>
        <dbReference type="Proteomes" id="UP000325576"/>
    </source>
</evidence>
<comment type="caution">
    <text evidence="1">The sequence shown here is derived from an EMBL/GenBank/DDBJ whole genome shotgun (WGS) entry which is preliminary data.</text>
</comment>
<dbReference type="NCBIfam" id="TIGR01509">
    <property type="entry name" value="HAD-SF-IA-v3"/>
    <property type="match status" value="1"/>
</dbReference>
<dbReference type="PANTHER" id="PTHR47829">
    <property type="entry name" value="HYDROLASE, PUTATIVE (AFU_ORTHOLOGUE AFUA_1G12880)-RELATED"/>
    <property type="match status" value="1"/>
</dbReference>
<dbReference type="SUPFAM" id="SSF56784">
    <property type="entry name" value="HAD-like"/>
    <property type="match status" value="1"/>
</dbReference>
<evidence type="ECO:0008006" key="3">
    <source>
        <dbReference type="Google" id="ProtNLM"/>
    </source>
</evidence>
<name>A0A0C3A4G8_RHOER</name>
<dbReference type="EMBL" id="MRBO01000249">
    <property type="protein sequence ID" value="KAB2586047.1"/>
    <property type="molecule type" value="Genomic_DNA"/>
</dbReference>
<dbReference type="SFLD" id="SFLDG01129">
    <property type="entry name" value="C1.5:_HAD__Beta-PGM__Phosphata"/>
    <property type="match status" value="1"/>
</dbReference>
<gene>
    <name evidence="1" type="ORF">BS297_07285</name>
</gene>
<sequence length="200" mass="21919">MEFDAVLFDIGGVLEVVESMDFSSKYEDLLGLPAGTIAGHTADLWPAGALGLRTEDEIRHEMSIRINLSAPVVNEIFDDMWTQYLGTADIELTNYLAGLRPRLRTGLLSNSFVGAREREETAYGFSGLVDDIVYSHEVGIAKPDQEIYALACRRLDVDPTRTVFVDDAQIAVDGAAAVGIKTILHHDTHSTIAQHDTLLT</sequence>
<dbReference type="InterPro" id="IPR023198">
    <property type="entry name" value="PGP-like_dom2"/>
</dbReference>
<dbReference type="Proteomes" id="UP000325576">
    <property type="component" value="Unassembled WGS sequence"/>
</dbReference>